<gene>
    <name evidence="1" type="ORF">F2Y81_17010</name>
</gene>
<name>A0A642PUR6_9BACE</name>
<dbReference type="EMBL" id="VVYV01000029">
    <property type="protein sequence ID" value="KAA5416054.1"/>
    <property type="molecule type" value="Genomic_DNA"/>
</dbReference>
<reference evidence="1 2" key="1">
    <citation type="journal article" date="2019" name="Nat. Med.">
        <title>A library of human gut bacterial isolates paired with longitudinal multiomics data enables mechanistic microbiome research.</title>
        <authorList>
            <person name="Poyet M."/>
            <person name="Groussin M."/>
            <person name="Gibbons S.M."/>
            <person name="Avila-Pacheco J."/>
            <person name="Jiang X."/>
            <person name="Kearney S.M."/>
            <person name="Perrotta A.R."/>
            <person name="Berdy B."/>
            <person name="Zhao S."/>
            <person name="Lieberman T.D."/>
            <person name="Swanson P.K."/>
            <person name="Smith M."/>
            <person name="Roesemann S."/>
            <person name="Alexander J.E."/>
            <person name="Rich S.A."/>
            <person name="Livny J."/>
            <person name="Vlamakis H."/>
            <person name="Clish C."/>
            <person name="Bullock K."/>
            <person name="Deik A."/>
            <person name="Scott J."/>
            <person name="Pierce K.A."/>
            <person name="Xavier R.J."/>
            <person name="Alm E.J."/>
        </authorList>
    </citation>
    <scope>NUCLEOTIDE SEQUENCE [LARGE SCALE GENOMIC DNA]</scope>
    <source>
        <strain evidence="1 2">BIOML-A6</strain>
    </source>
</reference>
<sequence length="62" mass="7484">MEYNKTEMKKILLVCVILALTGGCSTKKVPYVTFKREYKENRFTKQFQEADSMFKEQYKYKK</sequence>
<comment type="caution">
    <text evidence="1">The sequence shown here is derived from an EMBL/GenBank/DDBJ whole genome shotgun (WGS) entry which is preliminary data.</text>
</comment>
<dbReference type="Proteomes" id="UP000448877">
    <property type="component" value="Unassembled WGS sequence"/>
</dbReference>
<protein>
    <recommendedName>
        <fullName evidence="3">Lipoprotein</fullName>
    </recommendedName>
</protein>
<dbReference type="AlphaFoldDB" id="A0A642PUR6"/>
<accession>A0A642PUR6</accession>
<evidence type="ECO:0008006" key="3">
    <source>
        <dbReference type="Google" id="ProtNLM"/>
    </source>
</evidence>
<dbReference type="PROSITE" id="PS51257">
    <property type="entry name" value="PROKAR_LIPOPROTEIN"/>
    <property type="match status" value="1"/>
</dbReference>
<evidence type="ECO:0000313" key="2">
    <source>
        <dbReference type="Proteomes" id="UP000448877"/>
    </source>
</evidence>
<proteinExistence type="predicted"/>
<organism evidence="1 2">
    <name type="scientific">Bacteroides cellulosilyticus</name>
    <dbReference type="NCBI Taxonomy" id="246787"/>
    <lineage>
        <taxon>Bacteria</taxon>
        <taxon>Pseudomonadati</taxon>
        <taxon>Bacteroidota</taxon>
        <taxon>Bacteroidia</taxon>
        <taxon>Bacteroidales</taxon>
        <taxon>Bacteroidaceae</taxon>
        <taxon>Bacteroides</taxon>
    </lineage>
</organism>
<evidence type="ECO:0000313" key="1">
    <source>
        <dbReference type="EMBL" id="KAA5416054.1"/>
    </source>
</evidence>